<evidence type="ECO:0000313" key="2">
    <source>
        <dbReference type="WBParaSite" id="PEQ_0000102401-mRNA-1"/>
    </source>
</evidence>
<accession>A0A914R346</accession>
<proteinExistence type="predicted"/>
<name>A0A914R346_PAREQ</name>
<evidence type="ECO:0000313" key="1">
    <source>
        <dbReference type="Proteomes" id="UP000887564"/>
    </source>
</evidence>
<keyword evidence="1" id="KW-1185">Reference proteome</keyword>
<protein>
    <submittedName>
        <fullName evidence="2">Uncharacterized protein</fullName>
    </submittedName>
</protein>
<organism evidence="1 2">
    <name type="scientific">Parascaris equorum</name>
    <name type="common">Equine roundworm</name>
    <dbReference type="NCBI Taxonomy" id="6256"/>
    <lineage>
        <taxon>Eukaryota</taxon>
        <taxon>Metazoa</taxon>
        <taxon>Ecdysozoa</taxon>
        <taxon>Nematoda</taxon>
        <taxon>Chromadorea</taxon>
        <taxon>Rhabditida</taxon>
        <taxon>Spirurina</taxon>
        <taxon>Ascaridomorpha</taxon>
        <taxon>Ascaridoidea</taxon>
        <taxon>Ascarididae</taxon>
        <taxon>Parascaris</taxon>
    </lineage>
</organism>
<dbReference type="WBParaSite" id="PEQ_0000102401-mRNA-1">
    <property type="protein sequence ID" value="PEQ_0000102401-mRNA-1"/>
    <property type="gene ID" value="PEQ_0000102401"/>
</dbReference>
<reference evidence="2" key="1">
    <citation type="submission" date="2022-11" db="UniProtKB">
        <authorList>
            <consortium name="WormBaseParasite"/>
        </authorList>
    </citation>
    <scope>IDENTIFICATION</scope>
</reference>
<sequence length="185" mass="19351">MLVLINDPPAPSLNFPPGPPIAILMTVLSPFSPISPVPFVFNCFSASPSISRAPIVSSLTTPPLTTSPMRSTPTPNVALPPDSTPWVSLSLSSDVLLMVLFEAFPSLAFPPVTSLSISPVYLLSAEISAAFSAFSTSFASFSPAVCICWDPRLSSSSRGNFSGISVVALCVRIYSEGDVDGAIEV</sequence>
<dbReference type="Proteomes" id="UP000887564">
    <property type="component" value="Unplaced"/>
</dbReference>
<dbReference type="AlphaFoldDB" id="A0A914R346"/>